<feature type="region of interest" description="Disordered" evidence="1">
    <location>
        <begin position="104"/>
        <end position="131"/>
    </location>
</feature>
<dbReference type="RefSeq" id="WP_124081921.1">
    <property type="nucleotide sequence ID" value="NZ_UWPJ01000039.1"/>
</dbReference>
<dbReference type="AlphaFoldDB" id="A0A3P4B7R4"/>
<protein>
    <submittedName>
        <fullName evidence="2">Uncharacterized protein</fullName>
    </submittedName>
</protein>
<dbReference type="EMBL" id="UWPJ01000039">
    <property type="protein sequence ID" value="VCU72347.1"/>
    <property type="molecule type" value="Genomic_DNA"/>
</dbReference>
<gene>
    <name evidence="2" type="ORF">PIGHUM_04446</name>
</gene>
<organism evidence="2 3">
    <name type="scientific">Pigmentiphaga humi</name>
    <dbReference type="NCBI Taxonomy" id="2478468"/>
    <lineage>
        <taxon>Bacteria</taxon>
        <taxon>Pseudomonadati</taxon>
        <taxon>Pseudomonadota</taxon>
        <taxon>Betaproteobacteria</taxon>
        <taxon>Burkholderiales</taxon>
        <taxon>Alcaligenaceae</taxon>
        <taxon>Pigmentiphaga</taxon>
    </lineage>
</organism>
<feature type="compositionally biased region" description="Basic and acidic residues" evidence="1">
    <location>
        <begin position="104"/>
        <end position="115"/>
    </location>
</feature>
<feature type="compositionally biased region" description="Low complexity" evidence="1">
    <location>
        <begin position="121"/>
        <end position="131"/>
    </location>
</feature>
<evidence type="ECO:0000313" key="3">
    <source>
        <dbReference type="Proteomes" id="UP000277294"/>
    </source>
</evidence>
<evidence type="ECO:0000313" key="2">
    <source>
        <dbReference type="EMBL" id="VCU72347.1"/>
    </source>
</evidence>
<dbReference type="OrthoDB" id="9152906at2"/>
<feature type="region of interest" description="Disordered" evidence="1">
    <location>
        <begin position="1"/>
        <end position="37"/>
    </location>
</feature>
<dbReference type="Proteomes" id="UP000277294">
    <property type="component" value="Unassembled WGS sequence"/>
</dbReference>
<name>A0A3P4B7R4_9BURK</name>
<proteinExistence type="predicted"/>
<sequence length="131" mass="14092">MNLTSMPGFGDEATWPPYSGHPNDPRADDDGPSDSAIGDRAAELMETPGFTPFDPQNLCEALCEADDQAVTRLADLLREGDTAAAGQALEKLTRDYWEAAARSEAERQINKEAENHPCAGCSSRRCSSCDA</sequence>
<keyword evidence="3" id="KW-1185">Reference proteome</keyword>
<accession>A0A3P4B7R4</accession>
<evidence type="ECO:0000256" key="1">
    <source>
        <dbReference type="SAM" id="MobiDB-lite"/>
    </source>
</evidence>
<reference evidence="2 3" key="1">
    <citation type="submission" date="2018-10" db="EMBL/GenBank/DDBJ databases">
        <authorList>
            <person name="Criscuolo A."/>
        </authorList>
    </citation>
    <scope>NUCLEOTIDE SEQUENCE [LARGE SCALE GENOMIC DNA]</scope>
    <source>
        <strain evidence="2">DnA1</strain>
    </source>
</reference>